<comment type="caution">
    <text evidence="1">The sequence shown here is derived from an EMBL/GenBank/DDBJ whole genome shotgun (WGS) entry which is preliminary data.</text>
</comment>
<accession>M2ANP4</accession>
<evidence type="ECO:0000313" key="1">
    <source>
        <dbReference type="EMBL" id="EMB14342.1"/>
    </source>
</evidence>
<dbReference type="EMBL" id="ANMO01000216">
    <property type="protein sequence ID" value="EMB14342.1"/>
    <property type="molecule type" value="Genomic_DNA"/>
</dbReference>
<dbReference type="AlphaFoldDB" id="M2ANP4"/>
<gene>
    <name evidence="1" type="ORF">RE6C_04764</name>
</gene>
<keyword evidence="2" id="KW-1185">Reference proteome</keyword>
<name>M2ANP4_9BACT</name>
<reference evidence="1" key="1">
    <citation type="submission" date="2012-11" db="EMBL/GenBank/DDBJ databases">
        <title>Permanent draft genomes of Rhodopirellula europaea strain SH398 and 6C.</title>
        <authorList>
            <person name="Richter M."/>
            <person name="Richter-Heitmann T."/>
            <person name="Frank C."/>
            <person name="Harder J."/>
            <person name="Glockner F.O."/>
        </authorList>
    </citation>
    <scope>NUCLEOTIDE SEQUENCE</scope>
    <source>
        <strain evidence="1">6C</strain>
    </source>
</reference>
<dbReference type="PATRIC" id="fig|1263867.3.peg.5116"/>
<reference evidence="1" key="2">
    <citation type="journal article" date="2013" name="Mar. Genomics">
        <title>Expression of sulfatases in Rhodopirellula baltica and the diversity of sulfatases in the genus Rhodopirellula.</title>
        <authorList>
            <person name="Wegner C.E."/>
            <person name="Richter-Heitmann T."/>
            <person name="Klindworth A."/>
            <person name="Klockow C."/>
            <person name="Richter M."/>
            <person name="Achstetter T."/>
            <person name="Glockner F.O."/>
            <person name="Harder J."/>
        </authorList>
    </citation>
    <scope>NUCLEOTIDE SEQUENCE [LARGE SCALE GENOMIC DNA]</scope>
    <source>
        <strain evidence="1">6C</strain>
    </source>
</reference>
<proteinExistence type="predicted"/>
<evidence type="ECO:0000313" key="2">
    <source>
        <dbReference type="Proteomes" id="UP000011529"/>
    </source>
</evidence>
<sequence>MLPLQTSRLQHQLQTLLLPKQTSAVQQIAAIWARRWWMEIDTGWPNDRLASDNGSFLRHRHYQRADVLNKI</sequence>
<dbReference type="Proteomes" id="UP000011529">
    <property type="component" value="Unassembled WGS sequence"/>
</dbReference>
<protein>
    <submittedName>
        <fullName evidence="1">Uncharacterized protein</fullName>
    </submittedName>
</protein>
<organism evidence="1 2">
    <name type="scientific">Rhodopirellula europaea 6C</name>
    <dbReference type="NCBI Taxonomy" id="1263867"/>
    <lineage>
        <taxon>Bacteria</taxon>
        <taxon>Pseudomonadati</taxon>
        <taxon>Planctomycetota</taxon>
        <taxon>Planctomycetia</taxon>
        <taxon>Pirellulales</taxon>
        <taxon>Pirellulaceae</taxon>
        <taxon>Rhodopirellula</taxon>
    </lineage>
</organism>